<dbReference type="KEGG" id="qsa:O6P43_027807"/>
<protein>
    <submittedName>
        <fullName evidence="11">Disease resistance protein</fullName>
    </submittedName>
</protein>
<evidence type="ECO:0000256" key="3">
    <source>
        <dbReference type="ARBA" id="ARBA00022737"/>
    </source>
</evidence>
<accession>A0AAD7L5P5</accession>
<dbReference type="Gene3D" id="3.80.10.10">
    <property type="entry name" value="Ribonuclease Inhibitor"/>
    <property type="match status" value="1"/>
</dbReference>
<dbReference type="PANTHER" id="PTHR33463:SF220">
    <property type="entry name" value="NB-ARC DOMAIN-CONTAINING PROTEIN"/>
    <property type="match status" value="1"/>
</dbReference>
<evidence type="ECO:0000259" key="10">
    <source>
        <dbReference type="Pfam" id="PF23598"/>
    </source>
</evidence>
<keyword evidence="3" id="KW-0677">Repeat</keyword>
<gene>
    <name evidence="11" type="ORF">O6P43_027807</name>
</gene>
<evidence type="ECO:0000256" key="6">
    <source>
        <dbReference type="ARBA" id="ARBA00022840"/>
    </source>
</evidence>
<name>A0AAD7L5P5_QUISA</name>
<dbReference type="Pfam" id="PF23598">
    <property type="entry name" value="LRR_14"/>
    <property type="match status" value="1"/>
</dbReference>
<dbReference type="Proteomes" id="UP001163823">
    <property type="component" value="Chromosome 11"/>
</dbReference>
<evidence type="ECO:0000256" key="7">
    <source>
        <dbReference type="SAM" id="Coils"/>
    </source>
</evidence>
<dbReference type="GO" id="GO:0005524">
    <property type="term" value="F:ATP binding"/>
    <property type="evidence" value="ECO:0007669"/>
    <property type="project" value="UniProtKB-KW"/>
</dbReference>
<evidence type="ECO:0000259" key="9">
    <source>
        <dbReference type="Pfam" id="PF23559"/>
    </source>
</evidence>
<reference evidence="11" key="1">
    <citation type="journal article" date="2023" name="Science">
        <title>Elucidation of the pathway for biosynthesis of saponin adjuvants from the soapbark tree.</title>
        <authorList>
            <person name="Reed J."/>
            <person name="Orme A."/>
            <person name="El-Demerdash A."/>
            <person name="Owen C."/>
            <person name="Martin L.B.B."/>
            <person name="Misra R.C."/>
            <person name="Kikuchi S."/>
            <person name="Rejzek M."/>
            <person name="Martin A.C."/>
            <person name="Harkess A."/>
            <person name="Leebens-Mack J."/>
            <person name="Louveau T."/>
            <person name="Stephenson M.J."/>
            <person name="Osbourn A."/>
        </authorList>
    </citation>
    <scope>NUCLEOTIDE SEQUENCE</scope>
    <source>
        <strain evidence="11">S10</strain>
    </source>
</reference>
<dbReference type="InterPro" id="IPR042197">
    <property type="entry name" value="Apaf_helical"/>
</dbReference>
<evidence type="ECO:0000256" key="1">
    <source>
        <dbReference type="ARBA" id="ARBA00008894"/>
    </source>
</evidence>
<dbReference type="Pfam" id="PF00931">
    <property type="entry name" value="NB-ARC"/>
    <property type="match status" value="1"/>
</dbReference>
<dbReference type="SUPFAM" id="SSF52058">
    <property type="entry name" value="L domain-like"/>
    <property type="match status" value="1"/>
</dbReference>
<evidence type="ECO:0000256" key="5">
    <source>
        <dbReference type="ARBA" id="ARBA00022821"/>
    </source>
</evidence>
<dbReference type="InterPro" id="IPR027417">
    <property type="entry name" value="P-loop_NTPase"/>
</dbReference>
<sequence>MDLGAIVEIITRLWDCSSNRVDYIRNLENNLNTLQNARNELKSIGQDVRREIELAEEQQLEPTNEVKNWLVNVEAKEKEIDLILQKGAQVTDPNNSCWKYSKNFYKSYKIGKSLPEKVQKVEELIDKRRSFHVAAQNLKHVPAEELPLETTTVGLESTFDKVCISFQDTRVGTIGLYGMGGVGKTTLLKKFNNDFLATRNQNFDLVIWVVVSQVVDIAGAQEVIRNKLHIRDEIWLNKNMDERAVLIFNLLKKKKFVLLLDDIWKRFELLKLGVPIPDTHNACKVIFTTRSEEVCGHMEAHRRIRVECLAPQKAFELFKEKVGEETLNSHPDIPDLAKKVAAECQGLPLALITVGRTMAKKEEPKEWERVIEILKSYPAKFSEDHNINIDELLELWFGEGFFDELGDVYEARKEGEDIIKYLKLACLLDRGETEDCVRMHDVIRDMALWVACKQGSESKFVVKNASMVADSDLAKWKNTERLSIWRSRFETYYWRPEYTPKPSSVLVRDTKLHRFPHGFFSYVQPIKVLDLSHNDNLNNLPAEICQLVHLQYLNLSYTSIRTVPVELKNLTSLRCLLVNFSYILSFPSNVLSSLSSLEVFGKLMIRDEVGLHPYYDENSFLQELECLEHLKDISIMLFKVESVHTLSNFIRVQKCIKYLWLHIPNDFKFTGHRYFSRLQTLRVTYCGIPDLNWLLHAPNLQSLELIGCDLLEEVIGEDFGAAEEEEVNWDAFESLKTLELRNLPRLRSVSPQALRFPCLKNVKVKYCPSLTKLPFDSSTAKNTLEFIKGDSDWWSCLQWEDESTKDIFSSKFQIIGDYD</sequence>
<dbReference type="FunFam" id="1.10.8.430:FF:000003">
    <property type="entry name" value="Probable disease resistance protein At5g66910"/>
    <property type="match status" value="1"/>
</dbReference>
<keyword evidence="4" id="KW-0547">Nucleotide-binding</keyword>
<evidence type="ECO:0000313" key="11">
    <source>
        <dbReference type="EMBL" id="KAJ7951819.1"/>
    </source>
</evidence>
<evidence type="ECO:0000313" key="12">
    <source>
        <dbReference type="Proteomes" id="UP001163823"/>
    </source>
</evidence>
<dbReference type="PANTHER" id="PTHR33463">
    <property type="entry name" value="NB-ARC DOMAIN-CONTAINING PROTEIN-RELATED"/>
    <property type="match status" value="1"/>
</dbReference>
<feature type="domain" description="NB-ARC" evidence="8">
    <location>
        <begin position="168"/>
        <end position="327"/>
    </location>
</feature>
<feature type="domain" description="Disease resistance R13L4/SHOC-2-like LRR" evidence="10">
    <location>
        <begin position="527"/>
        <end position="769"/>
    </location>
</feature>
<evidence type="ECO:0000256" key="4">
    <source>
        <dbReference type="ARBA" id="ARBA00022741"/>
    </source>
</evidence>
<evidence type="ECO:0000256" key="2">
    <source>
        <dbReference type="ARBA" id="ARBA00022614"/>
    </source>
</evidence>
<dbReference type="InterPro" id="IPR002182">
    <property type="entry name" value="NB-ARC"/>
</dbReference>
<dbReference type="InterPro" id="IPR032675">
    <property type="entry name" value="LRR_dom_sf"/>
</dbReference>
<keyword evidence="12" id="KW-1185">Reference proteome</keyword>
<dbReference type="InterPro" id="IPR058922">
    <property type="entry name" value="WHD_DRP"/>
</dbReference>
<dbReference type="Gene3D" id="3.40.50.300">
    <property type="entry name" value="P-loop containing nucleotide triphosphate hydrolases"/>
    <property type="match status" value="1"/>
</dbReference>
<organism evidence="11 12">
    <name type="scientific">Quillaja saponaria</name>
    <name type="common">Soap bark tree</name>
    <dbReference type="NCBI Taxonomy" id="32244"/>
    <lineage>
        <taxon>Eukaryota</taxon>
        <taxon>Viridiplantae</taxon>
        <taxon>Streptophyta</taxon>
        <taxon>Embryophyta</taxon>
        <taxon>Tracheophyta</taxon>
        <taxon>Spermatophyta</taxon>
        <taxon>Magnoliopsida</taxon>
        <taxon>eudicotyledons</taxon>
        <taxon>Gunneridae</taxon>
        <taxon>Pentapetalae</taxon>
        <taxon>rosids</taxon>
        <taxon>fabids</taxon>
        <taxon>Fabales</taxon>
        <taxon>Quillajaceae</taxon>
        <taxon>Quillaja</taxon>
    </lineage>
</organism>
<dbReference type="Pfam" id="PF23559">
    <property type="entry name" value="WHD_DRP"/>
    <property type="match status" value="1"/>
</dbReference>
<dbReference type="SUPFAM" id="SSF52540">
    <property type="entry name" value="P-loop containing nucleoside triphosphate hydrolases"/>
    <property type="match status" value="1"/>
</dbReference>
<evidence type="ECO:0000259" key="8">
    <source>
        <dbReference type="Pfam" id="PF00931"/>
    </source>
</evidence>
<dbReference type="FunFam" id="3.40.50.300:FF:001091">
    <property type="entry name" value="Probable disease resistance protein At1g61300"/>
    <property type="match status" value="1"/>
</dbReference>
<keyword evidence="5" id="KW-0611">Plant defense</keyword>
<proteinExistence type="inferred from homology"/>
<dbReference type="GO" id="GO:0043531">
    <property type="term" value="F:ADP binding"/>
    <property type="evidence" value="ECO:0007669"/>
    <property type="project" value="InterPro"/>
</dbReference>
<comment type="caution">
    <text evidence="11">The sequence shown here is derived from an EMBL/GenBank/DDBJ whole genome shotgun (WGS) entry which is preliminary data.</text>
</comment>
<feature type="coiled-coil region" evidence="7">
    <location>
        <begin position="20"/>
        <end position="58"/>
    </location>
</feature>
<keyword evidence="6" id="KW-0067">ATP-binding</keyword>
<keyword evidence="7" id="KW-0175">Coiled coil</keyword>
<comment type="similarity">
    <text evidence="1">Belongs to the disease resistance NB-LRR family.</text>
</comment>
<dbReference type="EMBL" id="JARAOO010000011">
    <property type="protein sequence ID" value="KAJ7951819.1"/>
    <property type="molecule type" value="Genomic_DNA"/>
</dbReference>
<dbReference type="Gene3D" id="1.10.8.430">
    <property type="entry name" value="Helical domain of apoptotic protease-activating factors"/>
    <property type="match status" value="1"/>
</dbReference>
<dbReference type="AlphaFoldDB" id="A0AAD7L5P5"/>
<dbReference type="InterPro" id="IPR055414">
    <property type="entry name" value="LRR_R13L4/SHOC2-like"/>
</dbReference>
<dbReference type="PRINTS" id="PR00364">
    <property type="entry name" value="DISEASERSIST"/>
</dbReference>
<dbReference type="InterPro" id="IPR050905">
    <property type="entry name" value="Plant_NBS-LRR"/>
</dbReference>
<dbReference type="GO" id="GO:0006952">
    <property type="term" value="P:defense response"/>
    <property type="evidence" value="ECO:0007669"/>
    <property type="project" value="UniProtKB-KW"/>
</dbReference>
<feature type="domain" description="Disease resistance protein winged helix" evidence="9">
    <location>
        <begin position="381"/>
        <end position="447"/>
    </location>
</feature>
<keyword evidence="2" id="KW-0433">Leucine-rich repeat</keyword>